<protein>
    <recommendedName>
        <fullName evidence="2">Leucine-rich repeat protein</fullName>
    </recommendedName>
</protein>
<reference evidence="1" key="1">
    <citation type="submission" date="2021-01" db="EMBL/GenBank/DDBJ databases">
        <authorList>
            <person name="Corre E."/>
            <person name="Pelletier E."/>
            <person name="Niang G."/>
            <person name="Scheremetjew M."/>
            <person name="Finn R."/>
            <person name="Kale V."/>
            <person name="Holt S."/>
            <person name="Cochrane G."/>
            <person name="Meng A."/>
            <person name="Brown T."/>
            <person name="Cohen L."/>
        </authorList>
    </citation>
    <scope>NUCLEOTIDE SEQUENCE</scope>
    <source>
        <strain evidence="1">SoJaBio B1-5/56/2</strain>
    </source>
</reference>
<dbReference type="SUPFAM" id="SSF52075">
    <property type="entry name" value="Outer arm dynein light chain 1"/>
    <property type="match status" value="1"/>
</dbReference>
<gene>
    <name evidence="1" type="ORF">NAES01612_LOCUS1164</name>
</gene>
<organism evidence="1">
    <name type="scientific">Paramoeba aestuarina</name>
    <dbReference type="NCBI Taxonomy" id="180227"/>
    <lineage>
        <taxon>Eukaryota</taxon>
        <taxon>Amoebozoa</taxon>
        <taxon>Discosea</taxon>
        <taxon>Flabellinia</taxon>
        <taxon>Dactylopodida</taxon>
        <taxon>Paramoebidae</taxon>
        <taxon>Paramoeba</taxon>
    </lineage>
</organism>
<name>A0A7S4JM40_9EUKA</name>
<proteinExistence type="predicted"/>
<dbReference type="EMBL" id="HBKR01001828">
    <property type="protein sequence ID" value="CAE2267842.1"/>
    <property type="molecule type" value="Transcribed_RNA"/>
</dbReference>
<evidence type="ECO:0008006" key="2">
    <source>
        <dbReference type="Google" id="ProtNLM"/>
    </source>
</evidence>
<accession>A0A7S4JM40</accession>
<sequence length="217" mass="25121">MLPVACLLVEIFDTQDPFRNFHSARQDALMHLFFESISESGRQACRENSTHICFWHGITCEHGMIVRVDYQKFREGNFNLCALPHTVEKLIVNVCNQHYLIEIRSLPRQLKSLFLVDNRIFGRPELTMLPPEIETVSLSKNRLTGPIDLTQLPSTLSKLHLNKNRIVQSTVWYEDLPRYFEKISLGGNTIGEVRCTDPEKATNWKLRFDGVKPENVH</sequence>
<dbReference type="AlphaFoldDB" id="A0A7S4JM40"/>
<dbReference type="InterPro" id="IPR032675">
    <property type="entry name" value="LRR_dom_sf"/>
</dbReference>
<dbReference type="Gene3D" id="3.80.10.10">
    <property type="entry name" value="Ribonuclease Inhibitor"/>
    <property type="match status" value="1"/>
</dbReference>
<evidence type="ECO:0000313" key="1">
    <source>
        <dbReference type="EMBL" id="CAE2267842.1"/>
    </source>
</evidence>